<keyword evidence="4" id="KW-1185">Reference proteome</keyword>
<organism evidence="3 4">
    <name type="scientific">Platanthera guangdongensis</name>
    <dbReference type="NCBI Taxonomy" id="2320717"/>
    <lineage>
        <taxon>Eukaryota</taxon>
        <taxon>Viridiplantae</taxon>
        <taxon>Streptophyta</taxon>
        <taxon>Embryophyta</taxon>
        <taxon>Tracheophyta</taxon>
        <taxon>Spermatophyta</taxon>
        <taxon>Magnoliopsida</taxon>
        <taxon>Liliopsida</taxon>
        <taxon>Asparagales</taxon>
        <taxon>Orchidaceae</taxon>
        <taxon>Orchidoideae</taxon>
        <taxon>Orchideae</taxon>
        <taxon>Orchidinae</taxon>
        <taxon>Platanthera</taxon>
    </lineage>
</organism>
<feature type="region of interest" description="Disordered" evidence="2">
    <location>
        <begin position="305"/>
        <end position="363"/>
    </location>
</feature>
<gene>
    <name evidence="3" type="ORF">KSP40_PGU007672</name>
</gene>
<feature type="compositionally biased region" description="Basic and acidic residues" evidence="2">
    <location>
        <begin position="42"/>
        <end position="51"/>
    </location>
</feature>
<dbReference type="InterPro" id="IPR007573">
    <property type="entry name" value="QWRF"/>
</dbReference>
<feature type="compositionally biased region" description="Basic and acidic residues" evidence="2">
    <location>
        <begin position="214"/>
        <end position="224"/>
    </location>
</feature>
<dbReference type="PANTHER" id="PTHR31807:SF37">
    <property type="entry name" value="HAUS AUGMIN-LIKE COMPLEX SUBUNIT 8"/>
    <property type="match status" value="1"/>
</dbReference>
<feature type="compositionally biased region" description="Low complexity" evidence="2">
    <location>
        <begin position="70"/>
        <end position="88"/>
    </location>
</feature>
<comment type="similarity">
    <text evidence="1">Belongs to the QWRF family.</text>
</comment>
<proteinExistence type="inferred from homology"/>
<evidence type="ECO:0000313" key="4">
    <source>
        <dbReference type="Proteomes" id="UP001412067"/>
    </source>
</evidence>
<feature type="region of interest" description="Disordered" evidence="2">
    <location>
        <begin position="16"/>
        <end position="158"/>
    </location>
</feature>
<protein>
    <submittedName>
        <fullName evidence="3">Uncharacterized protein</fullName>
    </submittedName>
</protein>
<dbReference type="Pfam" id="PF04484">
    <property type="entry name" value="QWRF"/>
    <property type="match status" value="1"/>
</dbReference>
<accession>A0ABR2MF18</accession>
<feature type="compositionally biased region" description="Low complexity" evidence="2">
    <location>
        <begin position="311"/>
        <end position="348"/>
    </location>
</feature>
<name>A0ABR2MF18_9ASPA</name>
<reference evidence="3 4" key="1">
    <citation type="journal article" date="2022" name="Nat. Plants">
        <title>Genomes of leafy and leafless Platanthera orchids illuminate the evolution of mycoheterotrophy.</title>
        <authorList>
            <person name="Li M.H."/>
            <person name="Liu K.W."/>
            <person name="Li Z."/>
            <person name="Lu H.C."/>
            <person name="Ye Q.L."/>
            <person name="Zhang D."/>
            <person name="Wang J.Y."/>
            <person name="Li Y.F."/>
            <person name="Zhong Z.M."/>
            <person name="Liu X."/>
            <person name="Yu X."/>
            <person name="Liu D.K."/>
            <person name="Tu X.D."/>
            <person name="Liu B."/>
            <person name="Hao Y."/>
            <person name="Liao X.Y."/>
            <person name="Jiang Y.T."/>
            <person name="Sun W.H."/>
            <person name="Chen J."/>
            <person name="Chen Y.Q."/>
            <person name="Ai Y."/>
            <person name="Zhai J.W."/>
            <person name="Wu S.S."/>
            <person name="Zhou Z."/>
            <person name="Hsiao Y.Y."/>
            <person name="Wu W.L."/>
            <person name="Chen Y.Y."/>
            <person name="Lin Y.F."/>
            <person name="Hsu J.L."/>
            <person name="Li C.Y."/>
            <person name="Wang Z.W."/>
            <person name="Zhao X."/>
            <person name="Zhong W.Y."/>
            <person name="Ma X.K."/>
            <person name="Ma L."/>
            <person name="Huang J."/>
            <person name="Chen G.Z."/>
            <person name="Huang M.Z."/>
            <person name="Huang L."/>
            <person name="Peng D.H."/>
            <person name="Luo Y.B."/>
            <person name="Zou S.Q."/>
            <person name="Chen S.P."/>
            <person name="Lan S."/>
            <person name="Tsai W.C."/>
            <person name="Van de Peer Y."/>
            <person name="Liu Z.J."/>
        </authorList>
    </citation>
    <scope>NUCLEOTIDE SEQUENCE [LARGE SCALE GENOMIC DNA]</scope>
    <source>
        <strain evidence="3">Lor288</strain>
    </source>
</reference>
<dbReference type="EMBL" id="JBBWWR010000008">
    <property type="protein sequence ID" value="KAK8962777.1"/>
    <property type="molecule type" value="Genomic_DNA"/>
</dbReference>
<evidence type="ECO:0000313" key="3">
    <source>
        <dbReference type="EMBL" id="KAK8962777.1"/>
    </source>
</evidence>
<feature type="compositionally biased region" description="Polar residues" evidence="2">
    <location>
        <begin position="23"/>
        <end position="39"/>
    </location>
</feature>
<dbReference type="PANTHER" id="PTHR31807">
    <property type="entry name" value="AUGMIN FAMILY MEMBER"/>
    <property type="match status" value="1"/>
</dbReference>
<feature type="region of interest" description="Disordered" evidence="2">
    <location>
        <begin position="196"/>
        <end position="224"/>
    </location>
</feature>
<comment type="caution">
    <text evidence="3">The sequence shown here is derived from an EMBL/GenBank/DDBJ whole genome shotgun (WGS) entry which is preliminary data.</text>
</comment>
<evidence type="ECO:0000256" key="1">
    <source>
        <dbReference type="ARBA" id="ARBA00010016"/>
    </source>
</evidence>
<feature type="compositionally biased region" description="Low complexity" evidence="2">
    <location>
        <begin position="107"/>
        <end position="138"/>
    </location>
</feature>
<sequence>MWTSFVTFAIFMDVSNDKPSEATVEQKSMTGDATRNSIPVTLEKRNADQPKTKTKPALNYKFGTTQSTTIRSSSPSFIRASSIAAKTSVSKHTKSSSPSPTRRRSAHSPPLSIPTKPSPPTSKSSSPPSSVSSRSTTPARDAIIEKQNPSRRAFSGQATDGLWPSIRSLSSSFQSEPFVHVSKEDKSIRSIDHALKNSAAAASERKRTPLKGRNSSEHENQSRVVDQHRWPAMKGGKVSTMAFSRSMDLTDRIGKSASYMLQSQSLSPNIHKSSNEKAQEASLEAITTVENRMNFDVSVVSQYTKKGKALPSTSPSTTRPASPKRASSSSRRTPSPSSTRPSSPSFSSNNISQIGTSPPSYNHISDIRKGIKGADVEDIHQIRLLCNRELQWHFVNSQAEVALANQKIAAENIFNNVWNVTSELRDYVTLEKLKIETLKQEMKLEMLLRAQVSYLDDWIALEGEYSTSLFRTIEALKASTLRLPVTGGARVDVRAVKNAFSSAIDMMQVLGSPVCYLLSRIEGIKRLCCQLSAVVIKEKEMLDECRLLLATTSLMKVQECSLRAHILQQLRHNMLLS</sequence>
<dbReference type="Proteomes" id="UP001412067">
    <property type="component" value="Unassembled WGS sequence"/>
</dbReference>
<feature type="compositionally biased region" description="Polar residues" evidence="2">
    <location>
        <begin position="349"/>
        <end position="363"/>
    </location>
</feature>
<evidence type="ECO:0000256" key="2">
    <source>
        <dbReference type="SAM" id="MobiDB-lite"/>
    </source>
</evidence>